<proteinExistence type="predicted"/>
<keyword evidence="5" id="KW-1185">Reference proteome</keyword>
<feature type="compositionally biased region" description="Polar residues" evidence="1">
    <location>
        <begin position="229"/>
        <end position="243"/>
    </location>
</feature>
<dbReference type="Proteomes" id="UP001227230">
    <property type="component" value="Chromosome 5"/>
</dbReference>
<feature type="region of interest" description="Disordered" evidence="1">
    <location>
        <begin position="2279"/>
        <end position="2309"/>
    </location>
</feature>
<dbReference type="InterPro" id="IPR058210">
    <property type="entry name" value="SACS/Nov_dom"/>
</dbReference>
<dbReference type="PANTHER" id="PTHR32387:SF0">
    <property type="entry name" value="PROTEIN NO VEIN"/>
    <property type="match status" value="1"/>
</dbReference>
<evidence type="ECO:0000313" key="5">
    <source>
        <dbReference type="Proteomes" id="UP001227230"/>
    </source>
</evidence>
<dbReference type="EMBL" id="CP126652">
    <property type="protein sequence ID" value="WJZ87795.1"/>
    <property type="molecule type" value="Genomic_DNA"/>
</dbReference>
<accession>A0ABY9BY10</accession>
<evidence type="ECO:0000259" key="2">
    <source>
        <dbReference type="Pfam" id="PF13020"/>
    </source>
</evidence>
<feature type="domain" description="Sacsin/Nov" evidence="3">
    <location>
        <begin position="999"/>
        <end position="1178"/>
    </location>
</feature>
<dbReference type="Gene3D" id="3.30.565.10">
    <property type="entry name" value="Histidine kinase-like ATPase, C-terminal domain"/>
    <property type="match status" value="1"/>
</dbReference>
<dbReference type="InterPro" id="IPR024975">
    <property type="entry name" value="NOV_C"/>
</dbReference>
<feature type="compositionally biased region" description="Polar residues" evidence="1">
    <location>
        <begin position="2279"/>
        <end position="2296"/>
    </location>
</feature>
<feature type="region of interest" description="Disordered" evidence="1">
    <location>
        <begin position="169"/>
        <end position="257"/>
    </location>
</feature>
<gene>
    <name evidence="4" type="ORF">VitviT2T_007147</name>
</gene>
<sequence>MAICKNEGVEQFEDLELGPLVRHPLIMHYFSISSDASGVFKITSAEIISCLDEFMEACQDKHIIIEEFLEYIAKKRSLTGRERLGVRIQSLGMHISFIREARKLEHMTLKKSQGSLKQIPDKKIREHPLRSSEKKKLDERFSAMSQRVKSFASAHDDFGGKHTIFVSSCSEEDGSDDHKYEESEEDIDGCSNSKFSSPNSKTRDRVSSCPYPSAIEEMTRLGLKGETEGNPSASGSSMHSENTGPFKRKRKSSNRSCTVSKYLKLPKRNKLELVPLSVDHDNEKKELNNLNEADFLLANDSMRMFITTWKEACQEHTIAEVLERMLQFHGTQTKQRKIMKSMLSSYPFVGLLNVAVTSIKSGMWDSIYDTFQAISQDELTNKLPDKHSEYESIDVEPSENDTVAITDCILEHRHSVTVEDVMRNLVTFFELDHDISHSGKSPLEKKFLLFRQLSNCEFWVAEKFSVKEFKSLGFGDFFTFLEKHASILPNELHKCLTSDTYEKSPLEVCMLQKQLVVLLSQASNSLWENETLTKQKISMLLKRQFPSVGFKILENGCMDDFLDIVREQKSCVVSTCVLFSSTLLGTYTIKDSSVHNESLENSGTSTDIGQKAGILGPVTTKDAIEILIRAPMLSDLNSWSHWDLIFAPSLGPLVWWLLNEVNTKELLCLVTKDGKVMRIDHSATMDSFLEASLQGSSFRTAVQLLSLFSLFGGKRHVPFSLLKCHARQAFEVILRNSVENMEVNESQDSLMHGKPLFQREMLDMDATSNLSSGSQRNMSRTSKAVPVASRFLLDCLGYLPSEFRSFAADILLSGLQPFTINGPSAILDECNQMDQRVMLHEVGLSLGVMQWIDDYHAFSSAAATNSFVSSGALCLQAASSELRRGTKFTQNALAKFPSCEGEMIISDGACGHNEEHSEICQTTGSEGVSVDRSGHGCILYAPELNEHKDATLVIESIRRDEFGLDPTLSSMESSMLKKQHARLGRALHCLSQELYSQDSHFLLELVQNADDNIYPENVEPTLTFILQDRGIIVLNNEQGFSAQNIRALCDVGNSTKKGSKAGYIGQKGIGFKSVFRVTDAPEIHSNGFHVKFDISEGQIGFVLPTVIPPCNVDLFRRLASSDTDQEDTDSWNTCIVLPFRMKLSKGTGMSNIISMFSDLHPSLLLFLHHLRCIKFKNMLNDSLIIMRKEIVGDGIIKVSHGREKMTWFVISQKLRADVIRPDVQTTEIAIAFTLQESDNGEYSPHFEQQPVFAFLPLRTYGLKFILQGDFVLPSSREEVDGDSPWNQWLLSEFPGLFVTAERSFCALPCFRENPGKAVAAYMSFVPLVGEVHGFFSSLPRMIISKLRMSNCLLLEGDNNEWVPPCKVLRSWNEQARSLLPDSLLCKHLGLGFLDKNIHLSDPLARALGIQEYGPKILLQIISSLCHTEDGLKSMGLAWLSSWLNALYTMPLHYSGQSSLNSNMESDLIYDLKKIPFIPLSDGNYGSLDEGTIWLHSDSLSTELDGEHGLGAFPNLYAKLRIVNPALLSAASVDIPCMDMTLAENVTRMLLRIGVQQLSAHEIVQVHILPAMSDEGITNREKNLMIEYLSFVMVHLQSSCTNCRVEREYIISEICNKAFILTNHGYKRPVEVPIHFSKEFGNTIDVNRFINATNMTWHVVDIAYLKHPITESLSCGLMKWRGFFQALGVTDFVQIVQVEKNVSDISHMILKNEMWDRDLISHGTIAKDWESPELVQLLSILSKTGDQESCKNLLDVLDTLWDDCFSDKVSGYCNFKSSGDRKPFKSSLMTSICDFQWIASSMDDELHYPKDLFYDSDEVHLVLGSSAPYALPKVRSGKLACDIGFKTKVTLDDILGILQEWRRSETPFKASIAQMSKFYTFIWNETGTSSQKIAKEFLSGPFIFVPCASGSRHEDVVSGMLLSVEDVYWHDSTGSVDRMKEILPQCDSVGVVDHPLSKMLCNVYPGHHDFFVNGCGVHESPSLHSYIEILVQLSAVALPSQAANAVFRVFLKWTEGLKSKTLSSEDIVYLKECLLKLEFTVLPTVQDKWVSLHPSFGLVCWCDDEKLRKEFKHSDNLDFLYFGNLSDDEKERLQAKVSVLMQTLGIPSLSEVITQEAIYYGPTDSSFKASLVNWALPYAQRYIYKRHPKKYRQFKQSGFGTLNRLRVVVVEKLFYRNIIKRCESASKKRFEASCLLQDNILYTTQESDSHSVFMELSRLLFDGTPELHLANFLHMITTMAESGSNEEQTEFFILNSQKVPKLPDEESVWSLSSLISQAENEAPSSNASTMIDEQSTSKTKEKSRVHSNWPPVDWKTAPGFSFARANGFRTRAAASQPSSSWQKRDNNDFEGTSTQVDRMVSMEINANWSTEDDSAPSTAALLLPESETMEYQFDQTSNYMASEHVNLAPVTDSPGSSLSKFSRRDQLITGIPNAQQAMLTGRLGELVAFNYLSGKVGDTAVKWVNQESETGLPYDIVIGEKETSREFIEVKATKSARKDWFIISTREWQFAVEKGDSFSIAHVVLSGNNAARITMFKNPVKLCQLGQLQLAVMIPRQQKEVSVA</sequence>
<evidence type="ECO:0000313" key="4">
    <source>
        <dbReference type="EMBL" id="WJZ87795.1"/>
    </source>
</evidence>
<evidence type="ECO:0000259" key="3">
    <source>
        <dbReference type="Pfam" id="PF25794"/>
    </source>
</evidence>
<feature type="compositionally biased region" description="Polar residues" evidence="1">
    <location>
        <begin position="190"/>
        <end position="200"/>
    </location>
</feature>
<dbReference type="PANTHER" id="PTHR32387">
    <property type="entry name" value="WU:FJ29H11"/>
    <property type="match status" value="1"/>
</dbReference>
<dbReference type="NCBIfam" id="NF047352">
    <property type="entry name" value="P_loop_sacsin"/>
    <property type="match status" value="1"/>
</dbReference>
<reference evidence="4 5" key="1">
    <citation type="journal article" date="2023" name="Hortic Res">
        <title>The complete reference genome for grapevine (Vitis vinifera L.) genetics and breeding.</title>
        <authorList>
            <person name="Shi X."/>
            <person name="Cao S."/>
            <person name="Wang X."/>
            <person name="Huang S."/>
            <person name="Wang Y."/>
            <person name="Liu Z."/>
            <person name="Liu W."/>
            <person name="Leng X."/>
            <person name="Peng Y."/>
            <person name="Wang N."/>
            <person name="Wang Y."/>
            <person name="Ma Z."/>
            <person name="Xu X."/>
            <person name="Zhang F."/>
            <person name="Xue H."/>
            <person name="Zhong H."/>
            <person name="Wang Y."/>
            <person name="Zhang K."/>
            <person name="Velt A."/>
            <person name="Avia K."/>
            <person name="Holtgrawe D."/>
            <person name="Grimplet J."/>
            <person name="Matus J.T."/>
            <person name="Ware D."/>
            <person name="Wu X."/>
            <person name="Wang H."/>
            <person name="Liu C."/>
            <person name="Fang Y."/>
            <person name="Rustenholz C."/>
            <person name="Cheng Z."/>
            <person name="Xiao H."/>
            <person name="Zhou Y."/>
        </authorList>
    </citation>
    <scope>NUCLEOTIDE SEQUENCE [LARGE SCALE GENOMIC DNA]</scope>
    <source>
        <strain evidence="5">cv. Pinot noir / PN40024</strain>
        <tissue evidence="4">Leaf</tissue>
    </source>
</reference>
<evidence type="ECO:0000256" key="1">
    <source>
        <dbReference type="SAM" id="MobiDB-lite"/>
    </source>
</evidence>
<name>A0ABY9BY10_VITVI</name>
<evidence type="ECO:0008006" key="6">
    <source>
        <dbReference type="Google" id="ProtNLM"/>
    </source>
</evidence>
<dbReference type="InterPro" id="IPR052957">
    <property type="entry name" value="Auxin_embryo_med"/>
</dbReference>
<feature type="domain" description="Protein NO VEIN C-terminal" evidence="2">
    <location>
        <begin position="2443"/>
        <end position="2529"/>
    </location>
</feature>
<feature type="region of interest" description="Disordered" evidence="1">
    <location>
        <begin position="2328"/>
        <end position="2350"/>
    </location>
</feature>
<dbReference type="SUPFAM" id="SSF55874">
    <property type="entry name" value="ATPase domain of HSP90 chaperone/DNA topoisomerase II/histidine kinase"/>
    <property type="match status" value="1"/>
</dbReference>
<dbReference type="Pfam" id="PF25794">
    <property type="entry name" value="SACS"/>
    <property type="match status" value="1"/>
</dbReference>
<dbReference type="InterPro" id="IPR036890">
    <property type="entry name" value="HATPase_C_sf"/>
</dbReference>
<feature type="compositionally biased region" description="Basic and acidic residues" evidence="1">
    <location>
        <begin position="217"/>
        <end position="227"/>
    </location>
</feature>
<dbReference type="Pfam" id="PF13020">
    <property type="entry name" value="NOV_C"/>
    <property type="match status" value="1"/>
</dbReference>
<protein>
    <recommendedName>
        <fullName evidence="6">Protein NO VEIN C-terminal domain-containing protein</fullName>
    </recommendedName>
</protein>
<organism evidence="4 5">
    <name type="scientific">Vitis vinifera</name>
    <name type="common">Grape</name>
    <dbReference type="NCBI Taxonomy" id="29760"/>
    <lineage>
        <taxon>Eukaryota</taxon>
        <taxon>Viridiplantae</taxon>
        <taxon>Streptophyta</taxon>
        <taxon>Embryophyta</taxon>
        <taxon>Tracheophyta</taxon>
        <taxon>Spermatophyta</taxon>
        <taxon>Magnoliopsida</taxon>
        <taxon>eudicotyledons</taxon>
        <taxon>Gunneridae</taxon>
        <taxon>Pentapetalae</taxon>
        <taxon>rosids</taxon>
        <taxon>Vitales</taxon>
        <taxon>Vitaceae</taxon>
        <taxon>Viteae</taxon>
        <taxon>Vitis</taxon>
    </lineage>
</organism>